<name>B9S7X3_RICCO</name>
<dbReference type="PANTHER" id="PTHR33526:SF20">
    <property type="entry name" value="VQ DOMAIN-CONTAINING PROTEIN"/>
    <property type="match status" value="1"/>
</dbReference>
<accession>B9S7X3</accession>
<dbReference type="AlphaFoldDB" id="B9S7X3"/>
<organism evidence="1 2">
    <name type="scientific">Ricinus communis</name>
    <name type="common">Castor bean</name>
    <dbReference type="NCBI Taxonomy" id="3988"/>
    <lineage>
        <taxon>Eukaryota</taxon>
        <taxon>Viridiplantae</taxon>
        <taxon>Streptophyta</taxon>
        <taxon>Embryophyta</taxon>
        <taxon>Tracheophyta</taxon>
        <taxon>Spermatophyta</taxon>
        <taxon>Magnoliopsida</taxon>
        <taxon>eudicotyledons</taxon>
        <taxon>Gunneridae</taxon>
        <taxon>Pentapetalae</taxon>
        <taxon>rosids</taxon>
        <taxon>fabids</taxon>
        <taxon>Malpighiales</taxon>
        <taxon>Euphorbiaceae</taxon>
        <taxon>Acalyphoideae</taxon>
        <taxon>Acalypheae</taxon>
        <taxon>Ricinus</taxon>
    </lineage>
</organism>
<dbReference type="Proteomes" id="UP000008311">
    <property type="component" value="Unassembled WGS sequence"/>
</dbReference>
<gene>
    <name evidence="1" type="ORF">RCOM_1382370</name>
</gene>
<keyword evidence="2" id="KW-1185">Reference proteome</keyword>
<reference evidence="2" key="1">
    <citation type="journal article" date="2010" name="Nat. Biotechnol.">
        <title>Draft genome sequence of the oilseed species Ricinus communis.</title>
        <authorList>
            <person name="Chan A.P."/>
            <person name="Crabtree J."/>
            <person name="Zhao Q."/>
            <person name="Lorenzi H."/>
            <person name="Orvis J."/>
            <person name="Puiu D."/>
            <person name="Melake-Berhan A."/>
            <person name="Jones K.M."/>
            <person name="Redman J."/>
            <person name="Chen G."/>
            <person name="Cahoon E.B."/>
            <person name="Gedil M."/>
            <person name="Stanke M."/>
            <person name="Haas B.J."/>
            <person name="Wortman J.R."/>
            <person name="Fraser-Liggett C.M."/>
            <person name="Ravel J."/>
            <person name="Rabinowicz P.D."/>
        </authorList>
    </citation>
    <scope>NUCLEOTIDE SEQUENCE [LARGE SCALE GENOMIC DNA]</scope>
    <source>
        <strain evidence="2">cv. Hale</strain>
    </source>
</reference>
<dbReference type="EMBL" id="EQ973887">
    <property type="protein sequence ID" value="EEF40289.1"/>
    <property type="molecule type" value="Genomic_DNA"/>
</dbReference>
<evidence type="ECO:0000313" key="2">
    <source>
        <dbReference type="Proteomes" id="UP000008311"/>
    </source>
</evidence>
<proteinExistence type="predicted"/>
<evidence type="ECO:0000313" key="1">
    <source>
        <dbReference type="EMBL" id="EEF40289.1"/>
    </source>
</evidence>
<dbReference type="PANTHER" id="PTHR33526">
    <property type="entry name" value="OS07G0123800 PROTEIN"/>
    <property type="match status" value="1"/>
</dbReference>
<dbReference type="InParanoid" id="B9S7X3"/>
<sequence length="129" mass="14825">MRNNGKLSIMFMRIARAPIKVLRKARDVYVNSMLGLARGSENIGYGTIGGDPATNFPRDLSVNNNATEVESYMRRPRSSIVRSERRSYGLDIGKLGRIDEDRVCSFRKDLVNENLYRRRSVAYHKRNNN</sequence>
<protein>
    <submittedName>
        <fullName evidence="1">Uncharacterized protein</fullName>
    </submittedName>
</protein>